<sequence length="121" mass="12874" precursor="true">MKKILLAASMIMGCFQTAAAEGDAAAGEKVFKKCAACHSVEEGKKKVGPTMFGIVGRPAGSVEGYKYSGAMQEAGYAWDEEQLAGFLAAPKKHLPGTKMAFPGLKKEEQITDLIGYLKTLK</sequence>
<dbReference type="STRING" id="1844006.PhaeoP97_00030"/>
<feature type="chain" id="PRO_5013131889" evidence="7">
    <location>
        <begin position="21"/>
        <end position="121"/>
    </location>
</feature>
<dbReference type="Gene3D" id="1.10.760.10">
    <property type="entry name" value="Cytochrome c-like domain"/>
    <property type="match status" value="1"/>
</dbReference>
<gene>
    <name evidence="9" type="ORF">PhaeoP97_00030</name>
</gene>
<accession>A0A1L3I034</accession>
<dbReference type="PROSITE" id="PS51007">
    <property type="entry name" value="CYTC"/>
    <property type="match status" value="1"/>
</dbReference>
<evidence type="ECO:0000256" key="1">
    <source>
        <dbReference type="ARBA" id="ARBA00022448"/>
    </source>
</evidence>
<evidence type="ECO:0000256" key="3">
    <source>
        <dbReference type="ARBA" id="ARBA00022723"/>
    </source>
</evidence>
<evidence type="ECO:0000256" key="4">
    <source>
        <dbReference type="ARBA" id="ARBA00022982"/>
    </source>
</evidence>
<evidence type="ECO:0000259" key="8">
    <source>
        <dbReference type="PROSITE" id="PS51007"/>
    </source>
</evidence>
<dbReference type="RefSeq" id="WP_072503342.1">
    <property type="nucleotide sequence ID" value="NZ_CP016364.1"/>
</dbReference>
<name>A0A1L3I034_9RHOB</name>
<proteinExistence type="predicted"/>
<dbReference type="SUPFAM" id="SSF46626">
    <property type="entry name" value="Cytochrome c"/>
    <property type="match status" value="1"/>
</dbReference>
<dbReference type="GO" id="GO:0046872">
    <property type="term" value="F:metal ion binding"/>
    <property type="evidence" value="ECO:0007669"/>
    <property type="project" value="UniProtKB-KW"/>
</dbReference>
<dbReference type="InterPro" id="IPR009056">
    <property type="entry name" value="Cyt_c-like_dom"/>
</dbReference>
<dbReference type="KEGG" id="php:PhaeoP97_00030"/>
<evidence type="ECO:0000256" key="5">
    <source>
        <dbReference type="ARBA" id="ARBA00023004"/>
    </source>
</evidence>
<dbReference type="Proteomes" id="UP000183859">
    <property type="component" value="Chromosome"/>
</dbReference>
<dbReference type="GO" id="GO:0020037">
    <property type="term" value="F:heme binding"/>
    <property type="evidence" value="ECO:0007669"/>
    <property type="project" value="InterPro"/>
</dbReference>
<dbReference type="AlphaFoldDB" id="A0A1L3I034"/>
<keyword evidence="5 6" id="KW-0408">Iron</keyword>
<dbReference type="Pfam" id="PF00034">
    <property type="entry name" value="Cytochrom_C"/>
    <property type="match status" value="1"/>
</dbReference>
<reference evidence="10" key="1">
    <citation type="submission" date="2016-07" db="EMBL/GenBank/DDBJ databases">
        <title>Phaeobacter portensis sp. nov., a tropodithietic acid producing bacterium isolated from a German harbor.</title>
        <authorList>
            <person name="Freese H.M."/>
            <person name="Bunk B."/>
            <person name="Breider S."/>
            <person name="Brinkhoff T."/>
        </authorList>
    </citation>
    <scope>NUCLEOTIDE SEQUENCE [LARGE SCALE GENOMIC DNA]</scope>
    <source>
        <strain evidence="10">P97</strain>
    </source>
</reference>
<dbReference type="InterPro" id="IPR036909">
    <property type="entry name" value="Cyt_c-like_dom_sf"/>
</dbReference>
<feature type="domain" description="Cytochrome c" evidence="8">
    <location>
        <begin position="22"/>
        <end position="121"/>
    </location>
</feature>
<evidence type="ECO:0000313" key="9">
    <source>
        <dbReference type="EMBL" id="APG45488.1"/>
    </source>
</evidence>
<dbReference type="PRINTS" id="PR00604">
    <property type="entry name" value="CYTCHRMECIAB"/>
</dbReference>
<keyword evidence="10" id="KW-1185">Reference proteome</keyword>
<keyword evidence="1" id="KW-0813">Transport</keyword>
<evidence type="ECO:0000256" key="6">
    <source>
        <dbReference type="PROSITE-ProRule" id="PRU00433"/>
    </source>
</evidence>
<dbReference type="EMBL" id="CP016364">
    <property type="protein sequence ID" value="APG45488.1"/>
    <property type="molecule type" value="Genomic_DNA"/>
</dbReference>
<keyword evidence="4" id="KW-0249">Electron transport</keyword>
<dbReference type="GO" id="GO:0009055">
    <property type="term" value="F:electron transfer activity"/>
    <property type="evidence" value="ECO:0007669"/>
    <property type="project" value="InterPro"/>
</dbReference>
<feature type="signal peptide" evidence="7">
    <location>
        <begin position="1"/>
        <end position="20"/>
    </location>
</feature>
<dbReference type="InterPro" id="IPR002327">
    <property type="entry name" value="Cyt_c_1A/1B"/>
</dbReference>
<keyword evidence="7" id="KW-0732">Signal</keyword>
<organism evidence="9 10">
    <name type="scientific">Phaeobacter porticola</name>
    <dbReference type="NCBI Taxonomy" id="1844006"/>
    <lineage>
        <taxon>Bacteria</taxon>
        <taxon>Pseudomonadati</taxon>
        <taxon>Pseudomonadota</taxon>
        <taxon>Alphaproteobacteria</taxon>
        <taxon>Rhodobacterales</taxon>
        <taxon>Roseobacteraceae</taxon>
        <taxon>Phaeobacter</taxon>
    </lineage>
</organism>
<protein>
    <submittedName>
        <fullName evidence="9">Cytochrome c2</fullName>
    </submittedName>
</protein>
<evidence type="ECO:0000256" key="2">
    <source>
        <dbReference type="ARBA" id="ARBA00022617"/>
    </source>
</evidence>
<keyword evidence="3 6" id="KW-0479">Metal-binding</keyword>
<evidence type="ECO:0000313" key="10">
    <source>
        <dbReference type="Proteomes" id="UP000183859"/>
    </source>
</evidence>
<keyword evidence="2 6" id="KW-0349">Heme</keyword>
<dbReference type="PANTHER" id="PTHR11961">
    <property type="entry name" value="CYTOCHROME C"/>
    <property type="match status" value="1"/>
</dbReference>
<evidence type="ECO:0000256" key="7">
    <source>
        <dbReference type="SAM" id="SignalP"/>
    </source>
</evidence>